<dbReference type="Gene3D" id="3.30.420.40">
    <property type="match status" value="1"/>
</dbReference>
<accession>A0A0F9DGG4</accession>
<evidence type="ECO:0000259" key="3">
    <source>
        <dbReference type="Pfam" id="PF00370"/>
    </source>
</evidence>
<reference evidence="4" key="1">
    <citation type="journal article" date="2015" name="Nature">
        <title>Complex archaea that bridge the gap between prokaryotes and eukaryotes.</title>
        <authorList>
            <person name="Spang A."/>
            <person name="Saw J.H."/>
            <person name="Jorgensen S.L."/>
            <person name="Zaremba-Niedzwiedzka K."/>
            <person name="Martijn J."/>
            <person name="Lind A.E."/>
            <person name="van Eijk R."/>
            <person name="Schleper C."/>
            <person name="Guy L."/>
            <person name="Ettema T.J."/>
        </authorList>
    </citation>
    <scope>NUCLEOTIDE SEQUENCE</scope>
</reference>
<dbReference type="GO" id="GO:0005975">
    <property type="term" value="P:carbohydrate metabolic process"/>
    <property type="evidence" value="ECO:0007669"/>
    <property type="project" value="InterPro"/>
</dbReference>
<sequence length="96" mass="10595">MCVFDVGTTGARTVIFDVNGREVARAYELYPVSEQSVGISEQDPIIWWNAIRKTCNSVVQSVNPENIVGISAAFLRGTITIIDKKGEVLHPALTWM</sequence>
<proteinExistence type="predicted"/>
<dbReference type="InterPro" id="IPR050406">
    <property type="entry name" value="FGGY_Carb_Kinase"/>
</dbReference>
<dbReference type="Pfam" id="PF00370">
    <property type="entry name" value="FGGY_N"/>
    <property type="match status" value="1"/>
</dbReference>
<evidence type="ECO:0000256" key="2">
    <source>
        <dbReference type="ARBA" id="ARBA00022777"/>
    </source>
</evidence>
<dbReference type="SUPFAM" id="SSF53067">
    <property type="entry name" value="Actin-like ATPase domain"/>
    <property type="match status" value="1"/>
</dbReference>
<keyword evidence="1" id="KW-0808">Transferase</keyword>
<feature type="non-terminal residue" evidence="4">
    <location>
        <position position="96"/>
    </location>
</feature>
<keyword evidence="2" id="KW-0418">Kinase</keyword>
<dbReference type="InterPro" id="IPR018484">
    <property type="entry name" value="FGGY_N"/>
</dbReference>
<dbReference type="InterPro" id="IPR043129">
    <property type="entry name" value="ATPase_NBD"/>
</dbReference>
<evidence type="ECO:0000313" key="4">
    <source>
        <dbReference type="EMBL" id="KKL52881.1"/>
    </source>
</evidence>
<gene>
    <name evidence="4" type="ORF">LCGC14_2281050</name>
</gene>
<protein>
    <recommendedName>
        <fullName evidence="3">Carbohydrate kinase FGGY N-terminal domain-containing protein</fullName>
    </recommendedName>
</protein>
<dbReference type="EMBL" id="LAZR01031736">
    <property type="protein sequence ID" value="KKL52881.1"/>
    <property type="molecule type" value="Genomic_DNA"/>
</dbReference>
<feature type="domain" description="Carbohydrate kinase FGGY N-terminal" evidence="3">
    <location>
        <begin position="2"/>
        <end position="95"/>
    </location>
</feature>
<dbReference type="GO" id="GO:0016301">
    <property type="term" value="F:kinase activity"/>
    <property type="evidence" value="ECO:0007669"/>
    <property type="project" value="UniProtKB-KW"/>
</dbReference>
<dbReference type="AlphaFoldDB" id="A0A0F9DGG4"/>
<dbReference type="PANTHER" id="PTHR43095">
    <property type="entry name" value="SUGAR KINASE"/>
    <property type="match status" value="1"/>
</dbReference>
<evidence type="ECO:0000256" key="1">
    <source>
        <dbReference type="ARBA" id="ARBA00022679"/>
    </source>
</evidence>
<comment type="caution">
    <text evidence="4">The sequence shown here is derived from an EMBL/GenBank/DDBJ whole genome shotgun (WGS) entry which is preliminary data.</text>
</comment>
<name>A0A0F9DGG4_9ZZZZ</name>
<organism evidence="4">
    <name type="scientific">marine sediment metagenome</name>
    <dbReference type="NCBI Taxonomy" id="412755"/>
    <lineage>
        <taxon>unclassified sequences</taxon>
        <taxon>metagenomes</taxon>
        <taxon>ecological metagenomes</taxon>
    </lineage>
</organism>